<keyword evidence="2" id="KW-0808">Transferase</keyword>
<feature type="transmembrane region" description="Helical" evidence="1">
    <location>
        <begin position="50"/>
        <end position="70"/>
    </location>
</feature>
<feature type="transmembrane region" description="Helical" evidence="1">
    <location>
        <begin position="176"/>
        <end position="197"/>
    </location>
</feature>
<feature type="transmembrane region" description="Helical" evidence="1">
    <location>
        <begin position="246"/>
        <end position="262"/>
    </location>
</feature>
<feature type="transmembrane region" description="Helical" evidence="1">
    <location>
        <begin position="91"/>
        <end position="109"/>
    </location>
</feature>
<feature type="transmembrane region" description="Helical" evidence="1">
    <location>
        <begin position="115"/>
        <end position="132"/>
    </location>
</feature>
<proteinExistence type="predicted"/>
<reference evidence="2 3" key="1">
    <citation type="submission" date="2016-10" db="EMBL/GenBank/DDBJ databases">
        <authorList>
            <person name="de Groot N.N."/>
        </authorList>
    </citation>
    <scope>NUCLEOTIDE SEQUENCE [LARGE SCALE GENOMIC DNA]</scope>
    <source>
        <strain evidence="2 3">RK1</strain>
    </source>
</reference>
<dbReference type="AlphaFoldDB" id="A0A1I3QYP2"/>
<name>A0A1I3QYP2_9SPHI</name>
<evidence type="ECO:0000313" key="3">
    <source>
        <dbReference type="Proteomes" id="UP000198670"/>
    </source>
</evidence>
<dbReference type="CDD" id="cd13956">
    <property type="entry name" value="PT_UbiA"/>
    <property type="match status" value="1"/>
</dbReference>
<keyword evidence="3" id="KW-1185">Reference proteome</keyword>
<organism evidence="2 3">
    <name type="scientific">Parapedobacter indicus</name>
    <dbReference type="NCBI Taxonomy" id="1477437"/>
    <lineage>
        <taxon>Bacteria</taxon>
        <taxon>Pseudomonadati</taxon>
        <taxon>Bacteroidota</taxon>
        <taxon>Sphingobacteriia</taxon>
        <taxon>Sphingobacteriales</taxon>
        <taxon>Sphingobacteriaceae</taxon>
        <taxon>Parapedobacter</taxon>
    </lineage>
</organism>
<sequence>MDLKGRIDHSLGAIRAHDWWDHKLPVLLFPAYATTFVYGIPLYAVAPYCLFLLMALAVGAAYVSLINDITDIDEDLAIGKPNRMAKIHRNVRWMFPIVCIALGVIAMVLLKMDTISIIFYSMSWLVFSLYSLRPFRWKTKGVLGVLCDASGAHMFPSLLMVTMVCHVANVQINYTWLISVAIWSFAFGLRGILWHQFMDKANDIQTNTRTFASKVDTAGFRPVATIIVITELVAFAVVLVYISQPILFFLLPVYFALVGIRFKKYEQYPIFILAPQNKPWQITMLDFYQFFLPVGLLVSAAYTQPWAWVVLVIHTLLFHKIAFIAIRDFSMTVRWGYFKLLVAIKRIA</sequence>
<dbReference type="GO" id="GO:0016740">
    <property type="term" value="F:transferase activity"/>
    <property type="evidence" value="ECO:0007669"/>
    <property type="project" value="UniProtKB-KW"/>
</dbReference>
<gene>
    <name evidence="2" type="ORF">SAMN05444682_109143</name>
</gene>
<evidence type="ECO:0000313" key="2">
    <source>
        <dbReference type="EMBL" id="SFJ38216.1"/>
    </source>
</evidence>
<dbReference type="Proteomes" id="UP000198670">
    <property type="component" value="Unassembled WGS sequence"/>
</dbReference>
<dbReference type="STRING" id="1477437.SAMN05444682_109143"/>
<dbReference type="OrthoDB" id="871842at2"/>
<keyword evidence="1" id="KW-1133">Transmembrane helix</keyword>
<dbReference type="EMBL" id="FOQO01000009">
    <property type="protein sequence ID" value="SFJ38216.1"/>
    <property type="molecule type" value="Genomic_DNA"/>
</dbReference>
<accession>A0A1I3QYP2</accession>
<protein>
    <submittedName>
        <fullName evidence="2">UbiA prenyltransferase family protein</fullName>
    </submittedName>
</protein>
<keyword evidence="1" id="KW-0812">Transmembrane</keyword>
<feature type="transmembrane region" description="Helical" evidence="1">
    <location>
        <begin position="218"/>
        <end position="240"/>
    </location>
</feature>
<keyword evidence="1" id="KW-0472">Membrane</keyword>
<evidence type="ECO:0000256" key="1">
    <source>
        <dbReference type="SAM" id="Phobius"/>
    </source>
</evidence>